<dbReference type="EMBL" id="MAQB02000004">
    <property type="protein sequence ID" value="OFJ47560.1"/>
    <property type="molecule type" value="Genomic_DNA"/>
</dbReference>
<sequence>MGHGVYTGKAAARYASWRADLDSAKARLAANNRNVAAEDAGANERLIQALVQKDMTDNGKYGLALVVPYIDCTPPSNQ</sequence>
<evidence type="ECO:0000313" key="1">
    <source>
        <dbReference type="EMBL" id="OFJ47560.1"/>
    </source>
</evidence>
<reference evidence="1 2" key="1">
    <citation type="submission" date="2016-10" db="EMBL/GenBank/DDBJ databases">
        <title>Updated version of Genome Assembly of Janthinobacterium lividum ERGS5:01.</title>
        <authorList>
            <person name="Kumar R."/>
            <person name="Acharya V."/>
            <person name="Singh D."/>
        </authorList>
    </citation>
    <scope>NUCLEOTIDE SEQUENCE [LARGE SCALE GENOMIC DNA]</scope>
    <source>
        <strain evidence="1 2">ERGS5:01</strain>
    </source>
</reference>
<comment type="caution">
    <text evidence="1">The sequence shown here is derived from an EMBL/GenBank/DDBJ whole genome shotgun (WGS) entry which is preliminary data.</text>
</comment>
<evidence type="ECO:0000313" key="2">
    <source>
        <dbReference type="Proteomes" id="UP000092634"/>
    </source>
</evidence>
<dbReference type="Proteomes" id="UP000092634">
    <property type="component" value="Unassembled WGS sequence"/>
</dbReference>
<name>A0A1E8PNY6_9BURK</name>
<dbReference type="AlphaFoldDB" id="A0A1E8PNY6"/>
<protein>
    <submittedName>
        <fullName evidence="1">Uncharacterized protein</fullName>
    </submittedName>
</protein>
<organism evidence="1 2">
    <name type="scientific">Janthinobacterium lividum</name>
    <dbReference type="NCBI Taxonomy" id="29581"/>
    <lineage>
        <taxon>Bacteria</taxon>
        <taxon>Pseudomonadati</taxon>
        <taxon>Pseudomonadota</taxon>
        <taxon>Betaproteobacteria</taxon>
        <taxon>Burkholderiales</taxon>
        <taxon>Oxalobacteraceae</taxon>
        <taxon>Janthinobacterium</taxon>
    </lineage>
</organism>
<accession>A0A1E8PNY6</accession>
<proteinExistence type="predicted"/>
<gene>
    <name evidence="1" type="ORF">BA896_023130</name>
</gene>